<reference evidence="4 5" key="1">
    <citation type="submission" date="2014-06" db="EMBL/GenBank/DDBJ databases">
        <title>Evolutionary Origins and Diversification of the Mycorrhizal Mutualists.</title>
        <authorList>
            <consortium name="DOE Joint Genome Institute"/>
            <consortium name="Mycorrhizal Genomics Consortium"/>
            <person name="Kohler A."/>
            <person name="Kuo A."/>
            <person name="Nagy L.G."/>
            <person name="Floudas D."/>
            <person name="Copeland A."/>
            <person name="Barry K.W."/>
            <person name="Cichocki N."/>
            <person name="Veneault-Fourrey C."/>
            <person name="LaButti K."/>
            <person name="Lindquist E.A."/>
            <person name="Lipzen A."/>
            <person name="Lundell T."/>
            <person name="Morin E."/>
            <person name="Murat C."/>
            <person name="Riley R."/>
            <person name="Ohm R."/>
            <person name="Sun H."/>
            <person name="Tunlid A."/>
            <person name="Henrissat B."/>
            <person name="Grigoriev I.V."/>
            <person name="Hibbett D.S."/>
            <person name="Martin F."/>
        </authorList>
    </citation>
    <scope>NUCLEOTIDE SEQUENCE [LARGE SCALE GENOMIC DNA]</scope>
    <source>
        <strain evidence="4 5">SS14</strain>
    </source>
</reference>
<feature type="compositionally biased region" description="Low complexity" evidence="2">
    <location>
        <begin position="269"/>
        <end position="279"/>
    </location>
</feature>
<keyword evidence="1" id="KW-0862">Zinc</keyword>
<name>A0A0C9TSD9_SPHS4</name>
<dbReference type="PROSITE" id="PS50157">
    <property type="entry name" value="ZINC_FINGER_C2H2_2"/>
    <property type="match status" value="1"/>
</dbReference>
<dbReference type="EMBL" id="KN837216">
    <property type="protein sequence ID" value="KIJ33198.1"/>
    <property type="molecule type" value="Genomic_DNA"/>
</dbReference>
<proteinExistence type="predicted"/>
<organism evidence="4 5">
    <name type="scientific">Sphaerobolus stellatus (strain SS14)</name>
    <dbReference type="NCBI Taxonomy" id="990650"/>
    <lineage>
        <taxon>Eukaryota</taxon>
        <taxon>Fungi</taxon>
        <taxon>Dikarya</taxon>
        <taxon>Basidiomycota</taxon>
        <taxon>Agaricomycotina</taxon>
        <taxon>Agaricomycetes</taxon>
        <taxon>Phallomycetidae</taxon>
        <taxon>Geastrales</taxon>
        <taxon>Sphaerobolaceae</taxon>
        <taxon>Sphaerobolus</taxon>
    </lineage>
</organism>
<feature type="region of interest" description="Disordered" evidence="2">
    <location>
        <begin position="189"/>
        <end position="228"/>
    </location>
</feature>
<dbReference type="Proteomes" id="UP000054279">
    <property type="component" value="Unassembled WGS sequence"/>
</dbReference>
<dbReference type="HOGENOM" id="CLU_564020_0_0_1"/>
<feature type="compositionally biased region" description="Low complexity" evidence="2">
    <location>
        <begin position="369"/>
        <end position="388"/>
    </location>
</feature>
<dbReference type="GO" id="GO:0008270">
    <property type="term" value="F:zinc ion binding"/>
    <property type="evidence" value="ECO:0007669"/>
    <property type="project" value="UniProtKB-KW"/>
</dbReference>
<evidence type="ECO:0000313" key="5">
    <source>
        <dbReference type="Proteomes" id="UP000054279"/>
    </source>
</evidence>
<evidence type="ECO:0000256" key="2">
    <source>
        <dbReference type="SAM" id="MobiDB-lite"/>
    </source>
</evidence>
<feature type="compositionally biased region" description="Low complexity" evidence="2">
    <location>
        <begin position="189"/>
        <end position="199"/>
    </location>
</feature>
<dbReference type="Pfam" id="PF00096">
    <property type="entry name" value="zf-C2H2"/>
    <property type="match status" value="1"/>
</dbReference>
<protein>
    <submittedName>
        <fullName evidence="4">Unplaced genomic scaffold SPHSTscaffold_141, whole genome shotgun sequence</fullName>
    </submittedName>
</protein>
<evidence type="ECO:0000259" key="3">
    <source>
        <dbReference type="PROSITE" id="PS50157"/>
    </source>
</evidence>
<keyword evidence="5" id="KW-1185">Reference proteome</keyword>
<dbReference type="OrthoDB" id="8117402at2759"/>
<feature type="domain" description="C2H2-type" evidence="3">
    <location>
        <begin position="458"/>
        <end position="484"/>
    </location>
</feature>
<accession>A0A0C9TSD9</accession>
<feature type="compositionally biased region" description="Basic residues" evidence="2">
    <location>
        <begin position="291"/>
        <end position="301"/>
    </location>
</feature>
<dbReference type="InterPro" id="IPR036236">
    <property type="entry name" value="Znf_C2H2_sf"/>
</dbReference>
<feature type="region of interest" description="Disordered" evidence="2">
    <location>
        <begin position="242"/>
        <end position="407"/>
    </location>
</feature>
<evidence type="ECO:0000256" key="1">
    <source>
        <dbReference type="PROSITE-ProRule" id="PRU00042"/>
    </source>
</evidence>
<keyword evidence="1" id="KW-0863">Zinc-finger</keyword>
<dbReference type="Gene3D" id="3.30.160.60">
    <property type="entry name" value="Classic Zinc Finger"/>
    <property type="match status" value="1"/>
</dbReference>
<evidence type="ECO:0000313" key="4">
    <source>
        <dbReference type="EMBL" id="KIJ33198.1"/>
    </source>
</evidence>
<keyword evidence="1" id="KW-0479">Metal-binding</keyword>
<dbReference type="SMART" id="SM00355">
    <property type="entry name" value="ZnF_C2H2"/>
    <property type="match status" value="2"/>
</dbReference>
<sequence>MDSTPQIFSSLCNPFLLSQTILGISNRESYLEKRSKTTSLWAHHHMSLATDYSRAQAYHNHVRSRTRVPSKVFSNYAPSSSVPTCAAPSDINPNLVISKMNGSTINSPYLSPPSSEFARSLPASPVLDAEMELNDIDEFLLNCRDMDTEEEEDEEEQSPILATAITASSLLTPPKSPYQRVESHHIITASTVTSSLLTPPNTPPRPRGEIPFTETNEGKQDLSEEDTPSLLPKIILCVRAASPLPTHEESSSSSTRSSRRRERQDYPYLSLSASTSKRSASLEEVVSSKLQGRRRVTRSQKKRESIPTASRRHASPASSFAISSEDEMEEEPSKNRKRKRRMDDDDEFTPKVESQVHAPKRTRASVRQASPASSTPASSTSSKSAPVPRCKPKYNYSPGIPRSSQLDPIGKNTHCDLCNMTFGRTSDLIRHEDDGERHFLRVLELYPHVADIMPMSRYKCSKCPVTFTRKDALQRHNRSTCKRQ</sequence>
<gene>
    <name evidence="4" type="ORF">M422DRAFT_52532</name>
</gene>
<dbReference type="AlphaFoldDB" id="A0A0C9TSD9"/>
<dbReference type="InterPro" id="IPR013087">
    <property type="entry name" value="Znf_C2H2_type"/>
</dbReference>
<dbReference type="SUPFAM" id="SSF57667">
    <property type="entry name" value="beta-beta-alpha zinc fingers"/>
    <property type="match status" value="1"/>
</dbReference>